<dbReference type="AlphaFoldDB" id="A0A8E0KMC7"/>
<dbReference type="Pfam" id="PF10973">
    <property type="entry name" value="DUF2799"/>
    <property type="match status" value="1"/>
</dbReference>
<dbReference type="PROSITE" id="PS51257">
    <property type="entry name" value="PROKAR_LIPOPROTEIN"/>
    <property type="match status" value="1"/>
</dbReference>
<reference evidence="4" key="1">
    <citation type="journal article" date="2013" name="Genome Announc.">
        <title>Draft Genome Sequence of the Dimorphic Prosthecate Bacterium Brevundimonas abyssalis TAR-001T.</title>
        <authorList>
            <person name="Tsubouchi T."/>
            <person name="Nishi S."/>
            <person name="Usui K."/>
            <person name="Shimane Y."/>
            <person name="Takaki Y."/>
            <person name="Maruyama T."/>
            <person name="Hatada Y."/>
        </authorList>
    </citation>
    <scope>NUCLEOTIDE SEQUENCE [LARGE SCALE GENOMIC DNA]</scope>
    <source>
        <strain evidence="4">TAR-001</strain>
    </source>
</reference>
<proteinExistence type="predicted"/>
<sequence>MRIVLTLAAGAVLMGLGSCATMSEDQCLAGDWVGQGRADGVAGYGAGRLSDHAEACARHGVTPDPSAYYRGHEQGVRQYCVPGRAFRVAVSGGGYANGFCPADLEQDFLYAYADGRLIWDAMQRADTLRARADELRAQAAEYEQDIRDEEYRLANEEGLTDENRRTIRERIRRLRRDRDTANDQANALSYDVTDADREVSRLRSRFIPVYGNW</sequence>
<dbReference type="RefSeq" id="WP_021697212.1">
    <property type="nucleotide sequence ID" value="NZ_BATC01000018.1"/>
</dbReference>
<evidence type="ECO:0000256" key="1">
    <source>
        <dbReference type="SAM" id="Coils"/>
    </source>
</evidence>
<protein>
    <recommendedName>
        <fullName evidence="5">DUF2799 domain-containing protein</fullName>
    </recommendedName>
</protein>
<gene>
    <name evidence="3" type="ORF">MBEBAB_1367</name>
</gene>
<organism evidence="3 4">
    <name type="scientific">Brevundimonas abyssalis TAR-001</name>
    <dbReference type="NCBI Taxonomy" id="1391729"/>
    <lineage>
        <taxon>Bacteria</taxon>
        <taxon>Pseudomonadati</taxon>
        <taxon>Pseudomonadota</taxon>
        <taxon>Alphaproteobacteria</taxon>
        <taxon>Caulobacterales</taxon>
        <taxon>Caulobacteraceae</taxon>
        <taxon>Brevundimonas</taxon>
    </lineage>
</organism>
<feature type="coiled-coil region" evidence="1">
    <location>
        <begin position="118"/>
        <end position="184"/>
    </location>
</feature>
<evidence type="ECO:0008006" key="5">
    <source>
        <dbReference type="Google" id="ProtNLM"/>
    </source>
</evidence>
<evidence type="ECO:0000313" key="3">
    <source>
        <dbReference type="EMBL" id="GAD59117.1"/>
    </source>
</evidence>
<dbReference type="OrthoDB" id="5917215at2"/>
<keyword evidence="4" id="KW-1185">Reference proteome</keyword>
<accession>A0A8E0KMC7</accession>
<feature type="chain" id="PRO_5034635109" description="DUF2799 domain-containing protein" evidence="2">
    <location>
        <begin position="21"/>
        <end position="213"/>
    </location>
</feature>
<dbReference type="InterPro" id="IPR021242">
    <property type="entry name" value="DUF2799"/>
</dbReference>
<keyword evidence="1" id="KW-0175">Coiled coil</keyword>
<dbReference type="EMBL" id="BATC01000018">
    <property type="protein sequence ID" value="GAD59117.1"/>
    <property type="molecule type" value="Genomic_DNA"/>
</dbReference>
<keyword evidence="2" id="KW-0732">Signal</keyword>
<dbReference type="Proteomes" id="UP000016569">
    <property type="component" value="Unassembled WGS sequence"/>
</dbReference>
<feature type="signal peptide" evidence="2">
    <location>
        <begin position="1"/>
        <end position="20"/>
    </location>
</feature>
<name>A0A8E0KMC7_9CAUL</name>
<evidence type="ECO:0000256" key="2">
    <source>
        <dbReference type="SAM" id="SignalP"/>
    </source>
</evidence>
<evidence type="ECO:0000313" key="4">
    <source>
        <dbReference type="Proteomes" id="UP000016569"/>
    </source>
</evidence>
<comment type="caution">
    <text evidence="3">The sequence shown here is derived from an EMBL/GenBank/DDBJ whole genome shotgun (WGS) entry which is preliminary data.</text>
</comment>